<evidence type="ECO:0000256" key="1">
    <source>
        <dbReference type="ARBA" id="ARBA00007198"/>
    </source>
</evidence>
<dbReference type="SUPFAM" id="SSF52833">
    <property type="entry name" value="Thioredoxin-like"/>
    <property type="match status" value="1"/>
</dbReference>
<dbReference type="Pfam" id="PF03960">
    <property type="entry name" value="ArsC"/>
    <property type="match status" value="1"/>
</dbReference>
<organism evidence="5 6">
    <name type="scientific">Sagittula marina</name>
    <dbReference type="NCBI Taxonomy" id="943940"/>
    <lineage>
        <taxon>Bacteria</taxon>
        <taxon>Pseudomonadati</taxon>
        <taxon>Pseudomonadota</taxon>
        <taxon>Alphaproteobacteria</taxon>
        <taxon>Rhodobacterales</taxon>
        <taxon>Roseobacteraceae</taxon>
        <taxon>Sagittula</taxon>
    </lineage>
</organism>
<gene>
    <name evidence="5" type="ORF">GGQ68_003286</name>
</gene>
<proteinExistence type="inferred from homology"/>
<accession>A0A7W6GTL6</accession>
<dbReference type="PROSITE" id="PS51353">
    <property type="entry name" value="ARSC"/>
    <property type="match status" value="1"/>
</dbReference>
<comment type="catalytic activity">
    <reaction evidence="4">
        <text>[glutaredoxin]-dithiol + arsenate + glutathione + H(+) = glutathionyl-S-S-[glutaredoxin] + arsenite + H2O</text>
        <dbReference type="Rhea" id="RHEA:22016"/>
        <dbReference type="Rhea" id="RHEA-COMP:10729"/>
        <dbReference type="Rhea" id="RHEA-COMP:17668"/>
        <dbReference type="ChEBI" id="CHEBI:15377"/>
        <dbReference type="ChEBI" id="CHEBI:15378"/>
        <dbReference type="ChEBI" id="CHEBI:29242"/>
        <dbReference type="ChEBI" id="CHEBI:29950"/>
        <dbReference type="ChEBI" id="CHEBI:48597"/>
        <dbReference type="ChEBI" id="CHEBI:57925"/>
        <dbReference type="ChEBI" id="CHEBI:146199"/>
        <dbReference type="EC" id="1.20.4.1"/>
    </reaction>
</comment>
<reference evidence="5 6" key="1">
    <citation type="submission" date="2020-08" db="EMBL/GenBank/DDBJ databases">
        <title>Genomic Encyclopedia of Type Strains, Phase IV (KMG-IV): sequencing the most valuable type-strain genomes for metagenomic binning, comparative biology and taxonomic classification.</title>
        <authorList>
            <person name="Goeker M."/>
        </authorList>
    </citation>
    <scope>NUCLEOTIDE SEQUENCE [LARGE SCALE GENOMIC DNA]</scope>
    <source>
        <strain evidence="5 6">DSM 102235</strain>
    </source>
</reference>
<evidence type="ECO:0000313" key="6">
    <source>
        <dbReference type="Proteomes" id="UP000541426"/>
    </source>
</evidence>
<dbReference type="NCBIfam" id="TIGR00014">
    <property type="entry name" value="arsC"/>
    <property type="match status" value="1"/>
</dbReference>
<dbReference type="Gene3D" id="3.40.30.10">
    <property type="entry name" value="Glutaredoxin"/>
    <property type="match status" value="1"/>
</dbReference>
<sequence length="114" mass="12639">MAMILWHNPRCSKSREALALLEARGAQVVVRRYLEDAPGADELRGLRALLGVPVIEMMRPKEAAFKEMGLSKDADDETLLAAMAQEPKLIERPVLIAGRKAVIGRPPERVLELL</sequence>
<protein>
    <recommendedName>
        <fullName evidence="4">Arsenate reductase</fullName>
        <ecNumber evidence="4">1.20.4.1</ecNumber>
    </recommendedName>
</protein>
<comment type="similarity">
    <text evidence="1 3 4">Belongs to the ArsC family.</text>
</comment>
<evidence type="ECO:0000256" key="3">
    <source>
        <dbReference type="PROSITE-ProRule" id="PRU01282"/>
    </source>
</evidence>
<comment type="caution">
    <text evidence="5">The sequence shown here is derived from an EMBL/GenBank/DDBJ whole genome shotgun (WGS) entry which is preliminary data.</text>
</comment>
<name>A0A7W6GTL6_9RHOB</name>
<dbReference type="Proteomes" id="UP000541426">
    <property type="component" value="Unassembled WGS sequence"/>
</dbReference>
<dbReference type="GO" id="GO:0008794">
    <property type="term" value="F:arsenate reductase (glutaredoxin) activity"/>
    <property type="evidence" value="ECO:0007669"/>
    <property type="project" value="UniProtKB-UniRule"/>
</dbReference>
<dbReference type="AlphaFoldDB" id="A0A7W6GTL6"/>
<dbReference type="InterPro" id="IPR006659">
    <property type="entry name" value="Arsenate_reductase"/>
</dbReference>
<dbReference type="InterPro" id="IPR006660">
    <property type="entry name" value="Arsenate_reductase-like"/>
</dbReference>
<dbReference type="InterPro" id="IPR036249">
    <property type="entry name" value="Thioredoxin-like_sf"/>
</dbReference>
<dbReference type="CDD" id="cd03034">
    <property type="entry name" value="ArsC_ArsC"/>
    <property type="match status" value="1"/>
</dbReference>
<evidence type="ECO:0000256" key="2">
    <source>
        <dbReference type="ARBA" id="ARBA00023002"/>
    </source>
</evidence>
<keyword evidence="2 4" id="KW-0560">Oxidoreductase</keyword>
<dbReference type="PANTHER" id="PTHR30041">
    <property type="entry name" value="ARSENATE REDUCTASE"/>
    <property type="match status" value="1"/>
</dbReference>
<dbReference type="PANTHER" id="PTHR30041:SF4">
    <property type="entry name" value="ARSENATE REDUCTASE"/>
    <property type="match status" value="1"/>
</dbReference>
<evidence type="ECO:0000256" key="4">
    <source>
        <dbReference type="RuleBase" id="RU362029"/>
    </source>
</evidence>
<keyword evidence="6" id="KW-1185">Reference proteome</keyword>
<dbReference type="EMBL" id="JACIEJ010000008">
    <property type="protein sequence ID" value="MBB3986942.1"/>
    <property type="molecule type" value="Genomic_DNA"/>
</dbReference>
<evidence type="ECO:0000313" key="5">
    <source>
        <dbReference type="EMBL" id="MBB3986942.1"/>
    </source>
</evidence>
<dbReference type="EC" id="1.20.4.1" evidence="4"/>